<dbReference type="EMBL" id="JABXBU010002231">
    <property type="protein sequence ID" value="KAF8763319.1"/>
    <property type="molecule type" value="Genomic_DNA"/>
</dbReference>
<feature type="compositionally biased region" description="Polar residues" evidence="1">
    <location>
        <begin position="197"/>
        <end position="213"/>
    </location>
</feature>
<keyword evidence="3" id="KW-1185">Reference proteome</keyword>
<reference evidence="2" key="2">
    <citation type="submission" date="2020-06" db="EMBL/GenBank/DDBJ databases">
        <authorList>
            <person name="Sheffer M."/>
        </authorList>
    </citation>
    <scope>NUCLEOTIDE SEQUENCE</scope>
</reference>
<name>A0A8T0DZE0_ARGBR</name>
<reference evidence="2" key="1">
    <citation type="journal article" date="2020" name="bioRxiv">
        <title>Chromosome-level reference genome of the European wasp spider Argiope bruennichi: a resource for studies on range expansion and evolutionary adaptation.</title>
        <authorList>
            <person name="Sheffer M.M."/>
            <person name="Hoppe A."/>
            <person name="Krehenwinkel H."/>
            <person name="Uhl G."/>
            <person name="Kuss A.W."/>
            <person name="Jensen L."/>
            <person name="Jensen C."/>
            <person name="Gillespie R.G."/>
            <person name="Hoff K.J."/>
            <person name="Prost S."/>
        </authorList>
    </citation>
    <scope>NUCLEOTIDE SEQUENCE</scope>
</reference>
<gene>
    <name evidence="2" type="ORF">HNY73_021514</name>
</gene>
<dbReference type="AlphaFoldDB" id="A0A8T0DZE0"/>
<evidence type="ECO:0000313" key="3">
    <source>
        <dbReference type="Proteomes" id="UP000807504"/>
    </source>
</evidence>
<protein>
    <submittedName>
        <fullName evidence="2">Uncharacterized protein</fullName>
    </submittedName>
</protein>
<feature type="region of interest" description="Disordered" evidence="1">
    <location>
        <begin position="163"/>
        <end position="213"/>
    </location>
</feature>
<evidence type="ECO:0000313" key="2">
    <source>
        <dbReference type="EMBL" id="KAF8763319.1"/>
    </source>
</evidence>
<sequence>MSSTLSTMFFQLQLNEFLPSLTILIGNGGNMYVKLVDIGVLLCKSNPYAYRNLMKHFAVQGKDILSTVGFKIPPKTLTSHYVPIVLAYKFIMSEFPDTAKLFQKQLQEGIAHKNRMRKFVAHEKKAPLLLCVWTSDDKCVSVPLWIEQFIKHLERYRLEVRKNPTTSNSGELAPEPGPSNKKKAYSPLIDLQPPENPTSEETPVQAPRETTQEPPVEIIKVWAIQEPPVEFILQDTTLVETISQDTIQ</sequence>
<comment type="caution">
    <text evidence="2">The sequence shown here is derived from an EMBL/GenBank/DDBJ whole genome shotgun (WGS) entry which is preliminary data.</text>
</comment>
<proteinExistence type="predicted"/>
<accession>A0A8T0DZE0</accession>
<organism evidence="2 3">
    <name type="scientific">Argiope bruennichi</name>
    <name type="common">Wasp spider</name>
    <name type="synonym">Aranea bruennichi</name>
    <dbReference type="NCBI Taxonomy" id="94029"/>
    <lineage>
        <taxon>Eukaryota</taxon>
        <taxon>Metazoa</taxon>
        <taxon>Ecdysozoa</taxon>
        <taxon>Arthropoda</taxon>
        <taxon>Chelicerata</taxon>
        <taxon>Arachnida</taxon>
        <taxon>Araneae</taxon>
        <taxon>Araneomorphae</taxon>
        <taxon>Entelegynae</taxon>
        <taxon>Araneoidea</taxon>
        <taxon>Araneidae</taxon>
        <taxon>Argiope</taxon>
    </lineage>
</organism>
<dbReference type="Proteomes" id="UP000807504">
    <property type="component" value="Unassembled WGS sequence"/>
</dbReference>
<evidence type="ECO:0000256" key="1">
    <source>
        <dbReference type="SAM" id="MobiDB-lite"/>
    </source>
</evidence>